<evidence type="ECO:0000256" key="7">
    <source>
        <dbReference type="SAM" id="MobiDB-lite"/>
    </source>
</evidence>
<evidence type="ECO:0000256" key="3">
    <source>
        <dbReference type="ARBA" id="ARBA00022475"/>
    </source>
</evidence>
<dbReference type="AlphaFoldDB" id="A0A7U2FCN5"/>
<dbReference type="GO" id="GO:0005886">
    <property type="term" value="C:plasma membrane"/>
    <property type="evidence" value="ECO:0007669"/>
    <property type="project" value="UniProtKB-SubCell"/>
</dbReference>
<dbReference type="EMBL" id="CP069036">
    <property type="protein sequence ID" value="QRD02804.1"/>
    <property type="molecule type" value="Genomic_DNA"/>
</dbReference>
<feature type="transmembrane region" description="Helical" evidence="8">
    <location>
        <begin position="198"/>
        <end position="216"/>
    </location>
</feature>
<reference evidence="13" key="1">
    <citation type="journal article" date="2021" name="BMC Genomics">
        <title>Chromosome-level genome assembly and manually-curated proteome of model necrotroph Parastagonospora nodorum Sn15 reveals a genome-wide trove of candidate effector homologs, and redundancy of virulence-related functions within an accessory chromosome.</title>
        <authorList>
            <person name="Bertazzoni S."/>
            <person name="Jones D.A.B."/>
            <person name="Phan H.T."/>
            <person name="Tan K.-C."/>
            <person name="Hane J.K."/>
        </authorList>
    </citation>
    <scope>NUCLEOTIDE SEQUENCE [LARGE SCALE GENOMIC DNA]</scope>
    <source>
        <strain evidence="13">SN15 / ATCC MYA-4574 / FGSC 10173)</strain>
    </source>
</reference>
<protein>
    <submittedName>
        <fullName evidence="12">Uncharacterized protein</fullName>
    </submittedName>
</protein>
<keyword evidence="6 8" id="KW-0472">Membrane</keyword>
<evidence type="ECO:0000256" key="4">
    <source>
        <dbReference type="ARBA" id="ARBA00022692"/>
    </source>
</evidence>
<evidence type="ECO:0000256" key="8">
    <source>
        <dbReference type="SAM" id="Phobius"/>
    </source>
</evidence>
<dbReference type="InterPro" id="IPR002668">
    <property type="entry name" value="CNT_N_dom"/>
</dbReference>
<evidence type="ECO:0000256" key="2">
    <source>
        <dbReference type="ARBA" id="ARBA00009033"/>
    </source>
</evidence>
<feature type="domain" description="Concentrative nucleoside transporter N-terminal" evidence="9">
    <location>
        <begin position="232"/>
        <end position="303"/>
    </location>
</feature>
<dbReference type="Pfam" id="PF07670">
    <property type="entry name" value="Gate"/>
    <property type="match status" value="1"/>
</dbReference>
<feature type="transmembrane region" description="Helical" evidence="8">
    <location>
        <begin position="388"/>
        <end position="408"/>
    </location>
</feature>
<evidence type="ECO:0000256" key="1">
    <source>
        <dbReference type="ARBA" id="ARBA00004651"/>
    </source>
</evidence>
<organism evidence="12 13">
    <name type="scientific">Phaeosphaeria nodorum (strain SN15 / ATCC MYA-4574 / FGSC 10173)</name>
    <name type="common">Glume blotch fungus</name>
    <name type="synonym">Parastagonospora nodorum</name>
    <dbReference type="NCBI Taxonomy" id="321614"/>
    <lineage>
        <taxon>Eukaryota</taxon>
        <taxon>Fungi</taxon>
        <taxon>Dikarya</taxon>
        <taxon>Ascomycota</taxon>
        <taxon>Pezizomycotina</taxon>
        <taxon>Dothideomycetes</taxon>
        <taxon>Pleosporomycetidae</taxon>
        <taxon>Pleosporales</taxon>
        <taxon>Pleosporineae</taxon>
        <taxon>Phaeosphaeriaceae</taxon>
        <taxon>Parastagonospora</taxon>
    </lineage>
</organism>
<dbReference type="RefSeq" id="XP_001801772.1">
    <property type="nucleotide sequence ID" value="XM_001801720.1"/>
</dbReference>
<evidence type="ECO:0000313" key="13">
    <source>
        <dbReference type="Proteomes" id="UP000663193"/>
    </source>
</evidence>
<dbReference type="InterPro" id="IPR011657">
    <property type="entry name" value="CNT_C_dom"/>
</dbReference>
<feature type="transmembrane region" description="Helical" evidence="8">
    <location>
        <begin position="228"/>
        <end position="244"/>
    </location>
</feature>
<feature type="region of interest" description="Disordered" evidence="7">
    <location>
        <begin position="80"/>
        <end position="105"/>
    </location>
</feature>
<feature type="region of interest" description="Disordered" evidence="7">
    <location>
        <begin position="26"/>
        <end position="49"/>
    </location>
</feature>
<dbReference type="PANTHER" id="PTHR10590:SF4">
    <property type="entry name" value="SOLUTE CARRIER FAMILY 28 MEMBER 3"/>
    <property type="match status" value="1"/>
</dbReference>
<dbReference type="VEuPathDB" id="FungiDB:JI435_115320"/>
<keyword evidence="5 8" id="KW-1133">Transmembrane helix</keyword>
<dbReference type="OrthoDB" id="6075923at2759"/>
<accession>A0A7U2FCN5</accession>
<feature type="transmembrane region" description="Helical" evidence="8">
    <location>
        <begin position="345"/>
        <end position="368"/>
    </location>
</feature>
<feature type="transmembrane region" description="Helical" evidence="8">
    <location>
        <begin position="311"/>
        <end position="333"/>
    </location>
</feature>
<dbReference type="GO" id="GO:0005337">
    <property type="term" value="F:nucleoside transmembrane transporter activity"/>
    <property type="evidence" value="ECO:0007669"/>
    <property type="project" value="InterPro"/>
</dbReference>
<dbReference type="PANTHER" id="PTHR10590">
    <property type="entry name" value="SODIUM/NUCLEOSIDE COTRANSPORTER"/>
    <property type="match status" value="1"/>
</dbReference>
<feature type="transmembrane region" description="Helical" evidence="8">
    <location>
        <begin position="475"/>
        <end position="500"/>
    </location>
</feature>
<feature type="compositionally biased region" description="Basic and acidic residues" evidence="7">
    <location>
        <begin position="26"/>
        <end position="42"/>
    </location>
</feature>
<feature type="transmembrane region" description="Helical" evidence="8">
    <location>
        <begin position="512"/>
        <end position="531"/>
    </location>
</feature>
<sequence length="648" mass="71328">MADHNGSMQAGVARNPDLALNISREHEHEHVHHSANAVHHDNSQPVYTTGTTDEKVSKLLQPSAQDSHVHHRHVEHDIEKTGGIANYDEKDTRSSSNDPEGEYDSKKKKWYSPSVLYRKYRLLFHIFAGCLFTGWWVASVVVHRKDKNWVIPFLFWLAIMIRLITLHIPITIVTKPMHWVWNNTGVRFTSLIPEKMRIPAGAALAIAVIIVGSFASEESEDNTRANRAVSLVGLGLFIAGFWATSRNRSKINWHTVIVGMLLQFIIALFVLRTGVGFDIFNFISELARLLLGFANDGVIFLTDKTVPEKKWFLTGVIPAIIFFVSFVQLLYYWGILQWFIGKFAVFFFWAMRVSGAEAVVASASPFIGQGESAMLIRPFVAHLTMAEMHQVMCSGFATIAGSVLVAYISMGLNPQALISSCVMSIPASLAFSKLRYPEEEETLTAGRVVIPDDEEHKAANALHAFANGAWLGLKIAGMIVSTLLCIIALLNMVDGLLTWWGRYINLDGEYDLTLELILGYIFYPVAFFLGVSREGKDILLVSRLIGIKVITNEFVAFATLVAADDPTSEYHSLSPRSRVIATYALCGFGNIGSLGTQIGVLSQISPGRSGDVSRLAVSSLISGVFSTLSSATVAGLVIVDQGKFSSGA</sequence>
<name>A0A7U2FCN5_PHANO</name>
<evidence type="ECO:0000256" key="6">
    <source>
        <dbReference type="ARBA" id="ARBA00023136"/>
    </source>
</evidence>
<dbReference type="InterPro" id="IPR008276">
    <property type="entry name" value="C_nuclsd_transpt"/>
</dbReference>
<feature type="transmembrane region" description="Helical" evidence="8">
    <location>
        <begin position="122"/>
        <end position="143"/>
    </location>
</feature>
<dbReference type="OMA" id="IVWHTVI"/>
<evidence type="ECO:0000313" key="12">
    <source>
        <dbReference type="EMBL" id="QRD02804.1"/>
    </source>
</evidence>
<feature type="transmembrane region" description="Helical" evidence="8">
    <location>
        <begin position="251"/>
        <end position="271"/>
    </location>
</feature>
<keyword evidence="13" id="KW-1185">Reference proteome</keyword>
<evidence type="ECO:0000259" key="9">
    <source>
        <dbReference type="Pfam" id="PF01773"/>
    </source>
</evidence>
<dbReference type="InterPro" id="IPR011642">
    <property type="entry name" value="Gate_dom"/>
</dbReference>
<dbReference type="KEGG" id="pno:SNOG_11532"/>
<feature type="domain" description="Nucleoside transporter/FeoB GTPase Gate" evidence="11">
    <location>
        <begin position="314"/>
        <end position="410"/>
    </location>
</feature>
<dbReference type="Pfam" id="PF01773">
    <property type="entry name" value="Nucleos_tra2_N"/>
    <property type="match status" value="1"/>
</dbReference>
<proteinExistence type="inferred from homology"/>
<feature type="domain" description="Concentrative nucleoside transporter C-terminal" evidence="10">
    <location>
        <begin position="417"/>
        <end position="635"/>
    </location>
</feature>
<feature type="transmembrane region" description="Helical" evidence="8">
    <location>
        <begin position="580"/>
        <end position="603"/>
    </location>
</feature>
<keyword evidence="3" id="KW-1003">Cell membrane</keyword>
<keyword evidence="4 8" id="KW-0812">Transmembrane</keyword>
<gene>
    <name evidence="12" type="ORF">JI435_115320</name>
</gene>
<feature type="transmembrane region" description="Helical" evidence="8">
    <location>
        <begin position="538"/>
        <end position="560"/>
    </location>
</feature>
<comment type="similarity">
    <text evidence="2">Belongs to the concentrative nucleoside transporter (CNT) (TC 2.A.41) family.</text>
</comment>
<comment type="subcellular location">
    <subcellularLocation>
        <location evidence="1">Cell membrane</location>
        <topology evidence="1">Multi-pass membrane protein</topology>
    </subcellularLocation>
</comment>
<evidence type="ECO:0000259" key="10">
    <source>
        <dbReference type="Pfam" id="PF07662"/>
    </source>
</evidence>
<evidence type="ECO:0000259" key="11">
    <source>
        <dbReference type="Pfam" id="PF07670"/>
    </source>
</evidence>
<dbReference type="Pfam" id="PF07662">
    <property type="entry name" value="Nucleos_tra2_C"/>
    <property type="match status" value="1"/>
</dbReference>
<feature type="transmembrane region" description="Helical" evidence="8">
    <location>
        <begin position="149"/>
        <end position="168"/>
    </location>
</feature>
<feature type="transmembrane region" description="Helical" evidence="8">
    <location>
        <begin position="615"/>
        <end position="639"/>
    </location>
</feature>
<dbReference type="Proteomes" id="UP000663193">
    <property type="component" value="Chromosome 14"/>
</dbReference>
<evidence type="ECO:0000256" key="5">
    <source>
        <dbReference type="ARBA" id="ARBA00022989"/>
    </source>
</evidence>